<dbReference type="GO" id="GO:0055085">
    <property type="term" value="P:transmembrane transport"/>
    <property type="evidence" value="ECO:0007669"/>
    <property type="project" value="InterPro"/>
</dbReference>
<organism evidence="9 10">
    <name type="scientific">Paenibacillus psychroresistens</name>
    <dbReference type="NCBI Taxonomy" id="1778678"/>
    <lineage>
        <taxon>Bacteria</taxon>
        <taxon>Bacillati</taxon>
        <taxon>Bacillota</taxon>
        <taxon>Bacilli</taxon>
        <taxon>Bacillales</taxon>
        <taxon>Paenibacillaceae</taxon>
        <taxon>Paenibacillus</taxon>
    </lineage>
</organism>
<comment type="subcellular location">
    <subcellularLocation>
        <location evidence="1 7">Cell membrane</location>
        <topology evidence="1 7">Multi-pass membrane protein</topology>
    </subcellularLocation>
</comment>
<feature type="transmembrane region" description="Helical" evidence="7">
    <location>
        <begin position="140"/>
        <end position="161"/>
    </location>
</feature>
<evidence type="ECO:0000313" key="9">
    <source>
        <dbReference type="EMBL" id="QGQ95200.1"/>
    </source>
</evidence>
<reference evidence="10" key="1">
    <citation type="submission" date="2018-11" db="EMBL/GenBank/DDBJ databases">
        <title>Complete genome sequence of Paenibacillus sp. ML311-T8.</title>
        <authorList>
            <person name="Nam Y.-D."/>
            <person name="Kang J."/>
            <person name="Chung W.-H."/>
            <person name="Park Y.S."/>
        </authorList>
    </citation>
    <scope>NUCLEOTIDE SEQUENCE [LARGE SCALE GENOMIC DNA]</scope>
    <source>
        <strain evidence="10">ML311-T8</strain>
    </source>
</reference>
<feature type="transmembrane region" description="Helical" evidence="7">
    <location>
        <begin position="74"/>
        <end position="95"/>
    </location>
</feature>
<feature type="transmembrane region" description="Helical" evidence="7">
    <location>
        <begin position="102"/>
        <end position="120"/>
    </location>
</feature>
<dbReference type="Proteomes" id="UP000426246">
    <property type="component" value="Chromosome"/>
</dbReference>
<dbReference type="KEGG" id="ppsc:EHS13_10030"/>
<evidence type="ECO:0000256" key="6">
    <source>
        <dbReference type="ARBA" id="ARBA00023136"/>
    </source>
</evidence>
<name>A0A6B8RG90_9BACL</name>
<dbReference type="EMBL" id="CP034235">
    <property type="protein sequence ID" value="QGQ95200.1"/>
    <property type="molecule type" value="Genomic_DNA"/>
</dbReference>
<dbReference type="PANTHER" id="PTHR43744">
    <property type="entry name" value="ABC TRANSPORTER PERMEASE PROTEIN MG189-RELATED-RELATED"/>
    <property type="match status" value="1"/>
</dbReference>
<sequence length="276" mass="30992">MAVGTKKWRLWLIELIVMFFGLLVFFPFVLLIVTSFKTDRKVFDFLNVPDFTYFDNFAKVLKQASFFQSLGNTVYITGISILLLIAVSSMAGYAISRGGGKLFGIMLMVLLSGMIIPVQVSMVPLFKMGIALGLSNTRTMLVLLYTAINIPFAAFIYVGFTKTIPRELEEAGKIDGCNRFNMFWRIIFPLLLPATGTVVVTTIFPIWNDFQYPLIFLRGDTKQTLISLIFSFRGQYSTEWGPVFALCLLSTLPLVALFLLVQKQFFKQVTGGALKG</sequence>
<dbReference type="GO" id="GO:0005886">
    <property type="term" value="C:plasma membrane"/>
    <property type="evidence" value="ECO:0007669"/>
    <property type="project" value="UniProtKB-SubCell"/>
</dbReference>
<dbReference type="OrthoDB" id="9772609at2"/>
<comment type="similarity">
    <text evidence="7">Belongs to the binding-protein-dependent transport system permease family.</text>
</comment>
<dbReference type="Gene3D" id="1.10.3720.10">
    <property type="entry name" value="MetI-like"/>
    <property type="match status" value="1"/>
</dbReference>
<evidence type="ECO:0000259" key="8">
    <source>
        <dbReference type="PROSITE" id="PS50928"/>
    </source>
</evidence>
<keyword evidence="6 7" id="KW-0472">Membrane</keyword>
<dbReference type="PANTHER" id="PTHR43744:SF12">
    <property type="entry name" value="ABC TRANSPORTER PERMEASE PROTEIN MG189-RELATED"/>
    <property type="match status" value="1"/>
</dbReference>
<evidence type="ECO:0000256" key="7">
    <source>
        <dbReference type="RuleBase" id="RU363032"/>
    </source>
</evidence>
<dbReference type="RefSeq" id="WP_155700217.1">
    <property type="nucleotide sequence ID" value="NZ_CP034235.1"/>
</dbReference>
<accession>A0A6B8RG90</accession>
<keyword evidence="3" id="KW-1003">Cell membrane</keyword>
<proteinExistence type="inferred from homology"/>
<evidence type="ECO:0000313" key="10">
    <source>
        <dbReference type="Proteomes" id="UP000426246"/>
    </source>
</evidence>
<dbReference type="Pfam" id="PF00528">
    <property type="entry name" value="BPD_transp_1"/>
    <property type="match status" value="1"/>
</dbReference>
<gene>
    <name evidence="9" type="ORF">EHS13_10030</name>
</gene>
<evidence type="ECO:0000256" key="2">
    <source>
        <dbReference type="ARBA" id="ARBA00022448"/>
    </source>
</evidence>
<dbReference type="CDD" id="cd06261">
    <property type="entry name" value="TM_PBP2"/>
    <property type="match status" value="1"/>
</dbReference>
<keyword evidence="4 7" id="KW-0812">Transmembrane</keyword>
<keyword evidence="2 7" id="KW-0813">Transport</keyword>
<dbReference type="PROSITE" id="PS50928">
    <property type="entry name" value="ABC_TM1"/>
    <property type="match status" value="1"/>
</dbReference>
<feature type="transmembrane region" description="Helical" evidence="7">
    <location>
        <begin position="240"/>
        <end position="261"/>
    </location>
</feature>
<evidence type="ECO:0000256" key="3">
    <source>
        <dbReference type="ARBA" id="ARBA00022475"/>
    </source>
</evidence>
<dbReference type="AlphaFoldDB" id="A0A6B8RG90"/>
<dbReference type="InterPro" id="IPR035906">
    <property type="entry name" value="MetI-like_sf"/>
</dbReference>
<protein>
    <submittedName>
        <fullName evidence="9">Carbohydrate ABC transporter permease</fullName>
    </submittedName>
</protein>
<feature type="transmembrane region" description="Helical" evidence="7">
    <location>
        <begin position="182"/>
        <end position="207"/>
    </location>
</feature>
<feature type="domain" description="ABC transmembrane type-1" evidence="8">
    <location>
        <begin position="70"/>
        <end position="261"/>
    </location>
</feature>
<keyword evidence="5 7" id="KW-1133">Transmembrane helix</keyword>
<feature type="transmembrane region" description="Helical" evidence="7">
    <location>
        <begin position="12"/>
        <end position="36"/>
    </location>
</feature>
<evidence type="ECO:0000256" key="4">
    <source>
        <dbReference type="ARBA" id="ARBA00022692"/>
    </source>
</evidence>
<evidence type="ECO:0000256" key="1">
    <source>
        <dbReference type="ARBA" id="ARBA00004651"/>
    </source>
</evidence>
<evidence type="ECO:0000256" key="5">
    <source>
        <dbReference type="ARBA" id="ARBA00022989"/>
    </source>
</evidence>
<dbReference type="InterPro" id="IPR000515">
    <property type="entry name" value="MetI-like"/>
</dbReference>
<dbReference type="SUPFAM" id="SSF161098">
    <property type="entry name" value="MetI-like"/>
    <property type="match status" value="1"/>
</dbReference>
<keyword evidence="10" id="KW-1185">Reference proteome</keyword>